<accession>A0A1A9I8T2</accession>
<organism evidence="2 3">
    <name type="scientific">Niabella ginsenosidivorans</name>
    <dbReference type="NCBI Taxonomy" id="1176587"/>
    <lineage>
        <taxon>Bacteria</taxon>
        <taxon>Pseudomonadati</taxon>
        <taxon>Bacteroidota</taxon>
        <taxon>Chitinophagia</taxon>
        <taxon>Chitinophagales</taxon>
        <taxon>Chitinophagaceae</taxon>
        <taxon>Niabella</taxon>
    </lineage>
</organism>
<evidence type="ECO:0000313" key="2">
    <source>
        <dbReference type="EMBL" id="ANH83091.1"/>
    </source>
</evidence>
<sequence length="199" mass="22826">MRKTIKWILIILGGGLLLFFGCVFYVFSTFRFDDGKHYSTQDLIDNYNQKSNQITDLKTYVNKIIPTSKSVDIEFEGNKKLFIFHLKDTNNYDSNWDLNLNSAKTDTLLKKLNWTKETLKVLKEKLDAANCISVKSGEPCNIGFQRSGMGKFYYNIFDNPIPDSLKNKYNDSCTYILYTDKVVLEYGGGAIGPQCFPIN</sequence>
<gene>
    <name evidence="2" type="ORF">A8C56_20780</name>
</gene>
<evidence type="ECO:0000313" key="3">
    <source>
        <dbReference type="Proteomes" id="UP000077667"/>
    </source>
</evidence>
<dbReference type="EMBL" id="CP015772">
    <property type="protein sequence ID" value="ANH83091.1"/>
    <property type="molecule type" value="Genomic_DNA"/>
</dbReference>
<name>A0A1A9I8T2_9BACT</name>
<dbReference type="AlphaFoldDB" id="A0A1A9I8T2"/>
<feature type="transmembrane region" description="Helical" evidence="1">
    <location>
        <begin position="7"/>
        <end position="27"/>
    </location>
</feature>
<dbReference type="OrthoDB" id="755509at2"/>
<keyword evidence="3" id="KW-1185">Reference proteome</keyword>
<evidence type="ECO:0008006" key="4">
    <source>
        <dbReference type="Google" id="ProtNLM"/>
    </source>
</evidence>
<dbReference type="RefSeq" id="WP_067760344.1">
    <property type="nucleotide sequence ID" value="NZ_CP015772.1"/>
</dbReference>
<evidence type="ECO:0000256" key="1">
    <source>
        <dbReference type="SAM" id="Phobius"/>
    </source>
</evidence>
<keyword evidence="1" id="KW-0472">Membrane</keyword>
<proteinExistence type="predicted"/>
<dbReference type="PROSITE" id="PS51257">
    <property type="entry name" value="PROKAR_LIPOPROTEIN"/>
    <property type="match status" value="1"/>
</dbReference>
<keyword evidence="1" id="KW-1133">Transmembrane helix</keyword>
<dbReference type="KEGG" id="nia:A8C56_20780"/>
<keyword evidence="1" id="KW-0812">Transmembrane</keyword>
<reference evidence="2 3" key="1">
    <citation type="submission" date="2016-05" db="EMBL/GenBank/DDBJ databases">
        <title>Niabella ginsenosidivorans BS26 whole genome sequencing.</title>
        <authorList>
            <person name="Im W.T."/>
            <person name="Siddiqi M.Z."/>
        </authorList>
    </citation>
    <scope>NUCLEOTIDE SEQUENCE [LARGE SCALE GENOMIC DNA]</scope>
    <source>
        <strain evidence="2 3">BS26</strain>
    </source>
</reference>
<protein>
    <recommendedName>
        <fullName evidence="4">Lipoprotein</fullName>
    </recommendedName>
</protein>
<dbReference type="Proteomes" id="UP000077667">
    <property type="component" value="Chromosome"/>
</dbReference>